<keyword evidence="6 10" id="KW-0472">Membrane</keyword>
<comment type="similarity">
    <text evidence="2 8">Belongs to the major facilitator superfamily. Sugar transporter (TC 2.A.1.1) family.</text>
</comment>
<dbReference type="InterPro" id="IPR005829">
    <property type="entry name" value="Sugar_transporter_CS"/>
</dbReference>
<comment type="subcellular location">
    <subcellularLocation>
        <location evidence="1">Membrane</location>
        <topology evidence="1">Multi-pass membrane protein</topology>
    </subcellularLocation>
</comment>
<feature type="transmembrane region" description="Helical" evidence="10">
    <location>
        <begin position="343"/>
        <end position="362"/>
    </location>
</feature>
<organism evidence="12 13">
    <name type="scientific">Plectosphaerella cucumerina</name>
    <dbReference type="NCBI Taxonomy" id="40658"/>
    <lineage>
        <taxon>Eukaryota</taxon>
        <taxon>Fungi</taxon>
        <taxon>Dikarya</taxon>
        <taxon>Ascomycota</taxon>
        <taxon>Pezizomycotina</taxon>
        <taxon>Sordariomycetes</taxon>
        <taxon>Hypocreomycetidae</taxon>
        <taxon>Glomerellales</taxon>
        <taxon>Plectosphaerellaceae</taxon>
        <taxon>Plectosphaerella</taxon>
    </lineage>
</organism>
<reference evidence="12" key="1">
    <citation type="journal article" date="2021" name="Nat. Commun.">
        <title>Genetic determinants of endophytism in the Arabidopsis root mycobiome.</title>
        <authorList>
            <person name="Mesny F."/>
            <person name="Miyauchi S."/>
            <person name="Thiergart T."/>
            <person name="Pickel B."/>
            <person name="Atanasova L."/>
            <person name="Karlsson M."/>
            <person name="Huettel B."/>
            <person name="Barry K.W."/>
            <person name="Haridas S."/>
            <person name="Chen C."/>
            <person name="Bauer D."/>
            <person name="Andreopoulos W."/>
            <person name="Pangilinan J."/>
            <person name="LaButti K."/>
            <person name="Riley R."/>
            <person name="Lipzen A."/>
            <person name="Clum A."/>
            <person name="Drula E."/>
            <person name="Henrissat B."/>
            <person name="Kohler A."/>
            <person name="Grigoriev I.V."/>
            <person name="Martin F.M."/>
            <person name="Hacquard S."/>
        </authorList>
    </citation>
    <scope>NUCLEOTIDE SEQUENCE</scope>
    <source>
        <strain evidence="12">MPI-CAGE-AT-0016</strain>
    </source>
</reference>
<feature type="transmembrane region" description="Helical" evidence="10">
    <location>
        <begin position="439"/>
        <end position="460"/>
    </location>
</feature>
<protein>
    <submittedName>
        <fullName evidence="12">General alpha-glucoside permease</fullName>
    </submittedName>
</protein>
<evidence type="ECO:0000256" key="4">
    <source>
        <dbReference type="ARBA" id="ARBA00022692"/>
    </source>
</evidence>
<feature type="transmembrane region" description="Helical" evidence="10">
    <location>
        <begin position="125"/>
        <end position="143"/>
    </location>
</feature>
<dbReference type="FunFam" id="1.20.1250.20:FF:000078">
    <property type="entry name" value="MFS maltose transporter, putative"/>
    <property type="match status" value="1"/>
</dbReference>
<dbReference type="InterPro" id="IPR003663">
    <property type="entry name" value="Sugar/inositol_transpt"/>
</dbReference>
<dbReference type="NCBIfam" id="TIGR00879">
    <property type="entry name" value="SP"/>
    <property type="match status" value="1"/>
</dbReference>
<feature type="transmembrane region" description="Helical" evidence="10">
    <location>
        <begin position="183"/>
        <end position="202"/>
    </location>
</feature>
<feature type="transmembrane region" description="Helical" evidence="10">
    <location>
        <begin position="149"/>
        <end position="171"/>
    </location>
</feature>
<dbReference type="OrthoDB" id="6612291at2759"/>
<feature type="transmembrane region" description="Helical" evidence="10">
    <location>
        <begin position="40"/>
        <end position="60"/>
    </location>
</feature>
<keyword evidence="13" id="KW-1185">Reference proteome</keyword>
<keyword evidence="3 8" id="KW-0813">Transport</keyword>
<dbReference type="GO" id="GO:0000023">
    <property type="term" value="P:maltose metabolic process"/>
    <property type="evidence" value="ECO:0007669"/>
    <property type="project" value="UniProtKB-KW"/>
</dbReference>
<evidence type="ECO:0000256" key="10">
    <source>
        <dbReference type="SAM" id="Phobius"/>
    </source>
</evidence>
<dbReference type="SUPFAM" id="SSF103473">
    <property type="entry name" value="MFS general substrate transporter"/>
    <property type="match status" value="1"/>
</dbReference>
<feature type="transmembrane region" description="Helical" evidence="10">
    <location>
        <begin position="97"/>
        <end position="116"/>
    </location>
</feature>
<dbReference type="PROSITE" id="PS50850">
    <property type="entry name" value="MFS"/>
    <property type="match status" value="1"/>
</dbReference>
<evidence type="ECO:0000256" key="1">
    <source>
        <dbReference type="ARBA" id="ARBA00004141"/>
    </source>
</evidence>
<keyword evidence="7" id="KW-0462">Maltose metabolism</keyword>
<feature type="transmembrane region" description="Helical" evidence="10">
    <location>
        <begin position="307"/>
        <end position="331"/>
    </location>
</feature>
<evidence type="ECO:0000313" key="13">
    <source>
        <dbReference type="Proteomes" id="UP000813385"/>
    </source>
</evidence>
<feature type="transmembrane region" description="Helical" evidence="10">
    <location>
        <begin position="472"/>
        <end position="490"/>
    </location>
</feature>
<evidence type="ECO:0000256" key="7">
    <source>
        <dbReference type="ARBA" id="ARBA00026248"/>
    </source>
</evidence>
<sequence length="544" mass="60288">MAKQSAPAEFDAPASRPVEQNAHGALDAERNISLKDSFRLWPKAILFSFLLSLAIVMEGYDTSLMANFYAYPSFQRRYGNEVDGDGHPIISAQWQTIILNATQASTILGLFINGIVTEWIGYRKTMILTMVIMSGAVFIPFFSNGLPMFLAGGLVQGIPWGVFSTLAVTYAAEICPMKLRGYMTSWINMCWVIGQFIAVGILNGFIHWDNQWSYRIPFAVQWVWPLPIIMAAFFAPESPWWLIRHGRMDEAKAAVQKLVTPRADIDFEIDAHVEVMRLTIEFEAQANGGGGHYWDCFRGADLRRTEISAVTWSTHAFCGAPFIGYGVQFMIQAGLNAENGFSLNLGQMGVSLLGCFIAWWVMTRFGRRTIYLAGLFGMTVILMIIGCLGFTPRSNSGASWAVGVLIIAMVFVFQLTVGPSCYSIVAETPSSQLRIKTVAIARAAYSAGGFITNALMPQIIGARAWNWGAKGGFFWAGICLLFLVWTWFRLPETKGLTFSELDLLFEHKVPTRAFSQETADLLRPQLTAVGGLSEKAQVVQEEIA</sequence>
<dbReference type="GO" id="GO:0016020">
    <property type="term" value="C:membrane"/>
    <property type="evidence" value="ECO:0007669"/>
    <property type="project" value="UniProtKB-SubCell"/>
</dbReference>
<evidence type="ECO:0000256" key="5">
    <source>
        <dbReference type="ARBA" id="ARBA00022989"/>
    </source>
</evidence>
<evidence type="ECO:0000256" key="9">
    <source>
        <dbReference type="SAM" id="MobiDB-lite"/>
    </source>
</evidence>
<evidence type="ECO:0000256" key="3">
    <source>
        <dbReference type="ARBA" id="ARBA00022448"/>
    </source>
</evidence>
<feature type="region of interest" description="Disordered" evidence="9">
    <location>
        <begin position="1"/>
        <end position="21"/>
    </location>
</feature>
<dbReference type="InterPro" id="IPR050360">
    <property type="entry name" value="MFS_Sugar_Transporters"/>
</dbReference>
<dbReference type="AlphaFoldDB" id="A0A8K0TH39"/>
<keyword evidence="5 10" id="KW-1133">Transmembrane helix</keyword>
<name>A0A8K0TH39_9PEZI</name>
<dbReference type="InterPro" id="IPR005828">
    <property type="entry name" value="MFS_sugar_transport-like"/>
</dbReference>
<accession>A0A8K0TH39</accession>
<dbReference type="InterPro" id="IPR020846">
    <property type="entry name" value="MFS_dom"/>
</dbReference>
<dbReference type="Gene3D" id="1.20.1250.20">
    <property type="entry name" value="MFS general substrate transporter like domains"/>
    <property type="match status" value="1"/>
</dbReference>
<keyword evidence="4 10" id="KW-0812">Transmembrane</keyword>
<gene>
    <name evidence="12" type="ORF">B0T11DRAFT_222943</name>
</gene>
<evidence type="ECO:0000256" key="8">
    <source>
        <dbReference type="RuleBase" id="RU003346"/>
    </source>
</evidence>
<feature type="domain" description="Major facilitator superfamily (MFS) profile" evidence="11">
    <location>
        <begin position="47"/>
        <end position="494"/>
    </location>
</feature>
<proteinExistence type="inferred from homology"/>
<dbReference type="PANTHER" id="PTHR48022:SF5">
    <property type="entry name" value="ALPHA-GLUCOSIDES PERMEASE MPH2-RELATED"/>
    <property type="match status" value="1"/>
</dbReference>
<feature type="transmembrane region" description="Helical" evidence="10">
    <location>
        <begin position="397"/>
        <end position="418"/>
    </location>
</feature>
<feature type="transmembrane region" description="Helical" evidence="10">
    <location>
        <begin position="222"/>
        <end position="243"/>
    </location>
</feature>
<evidence type="ECO:0000256" key="2">
    <source>
        <dbReference type="ARBA" id="ARBA00010992"/>
    </source>
</evidence>
<dbReference type="PROSITE" id="PS00217">
    <property type="entry name" value="SUGAR_TRANSPORT_2"/>
    <property type="match status" value="1"/>
</dbReference>
<comment type="caution">
    <text evidence="12">The sequence shown here is derived from an EMBL/GenBank/DDBJ whole genome shotgun (WGS) entry which is preliminary data.</text>
</comment>
<evidence type="ECO:0000256" key="6">
    <source>
        <dbReference type="ARBA" id="ARBA00023136"/>
    </source>
</evidence>
<evidence type="ECO:0000313" key="12">
    <source>
        <dbReference type="EMBL" id="KAH7367430.1"/>
    </source>
</evidence>
<dbReference type="EMBL" id="JAGPXD010000002">
    <property type="protein sequence ID" value="KAH7367430.1"/>
    <property type="molecule type" value="Genomic_DNA"/>
</dbReference>
<dbReference type="Pfam" id="PF00083">
    <property type="entry name" value="Sugar_tr"/>
    <property type="match status" value="1"/>
</dbReference>
<dbReference type="InterPro" id="IPR036259">
    <property type="entry name" value="MFS_trans_sf"/>
</dbReference>
<evidence type="ECO:0000259" key="11">
    <source>
        <dbReference type="PROSITE" id="PS50850"/>
    </source>
</evidence>
<dbReference type="Proteomes" id="UP000813385">
    <property type="component" value="Unassembled WGS sequence"/>
</dbReference>
<dbReference type="PANTHER" id="PTHR48022">
    <property type="entry name" value="PLASTIDIC GLUCOSE TRANSPORTER 4"/>
    <property type="match status" value="1"/>
</dbReference>
<dbReference type="GO" id="GO:0005351">
    <property type="term" value="F:carbohydrate:proton symporter activity"/>
    <property type="evidence" value="ECO:0007669"/>
    <property type="project" value="TreeGrafter"/>
</dbReference>
<feature type="transmembrane region" description="Helical" evidence="10">
    <location>
        <begin position="369"/>
        <end position="391"/>
    </location>
</feature>